<evidence type="ECO:0000256" key="5">
    <source>
        <dbReference type="ARBA" id="ARBA00022576"/>
    </source>
</evidence>
<proteinExistence type="inferred from homology"/>
<dbReference type="AlphaFoldDB" id="A0A432V6D4"/>
<dbReference type="EC" id="2.6.1.9" evidence="9"/>
<dbReference type="InterPro" id="IPR015421">
    <property type="entry name" value="PyrdxlP-dep_Trfase_major"/>
</dbReference>
<evidence type="ECO:0000256" key="2">
    <source>
        <dbReference type="ARBA" id="ARBA00005011"/>
    </source>
</evidence>
<comment type="caution">
    <text evidence="11">The sequence shown here is derived from an EMBL/GenBank/DDBJ whole genome shotgun (WGS) entry which is preliminary data.</text>
</comment>
<dbReference type="GO" id="GO:0004400">
    <property type="term" value="F:histidinol-phosphate transaminase activity"/>
    <property type="evidence" value="ECO:0007669"/>
    <property type="project" value="UniProtKB-UniRule"/>
</dbReference>
<comment type="cofactor">
    <cofactor evidence="1 9">
        <name>pyridoxal 5'-phosphate</name>
        <dbReference type="ChEBI" id="CHEBI:597326"/>
    </cofactor>
</comment>
<dbReference type="GO" id="GO:0030170">
    <property type="term" value="F:pyridoxal phosphate binding"/>
    <property type="evidence" value="ECO:0007669"/>
    <property type="project" value="InterPro"/>
</dbReference>
<dbReference type="Gene3D" id="3.90.1150.10">
    <property type="entry name" value="Aspartate Aminotransferase, domain 1"/>
    <property type="match status" value="1"/>
</dbReference>
<evidence type="ECO:0000313" key="11">
    <source>
        <dbReference type="EMBL" id="RUM97699.1"/>
    </source>
</evidence>
<keyword evidence="12" id="KW-1185">Reference proteome</keyword>
<accession>A0A432V6D4</accession>
<evidence type="ECO:0000256" key="9">
    <source>
        <dbReference type="HAMAP-Rule" id="MF_01023"/>
    </source>
</evidence>
<evidence type="ECO:0000256" key="1">
    <source>
        <dbReference type="ARBA" id="ARBA00001933"/>
    </source>
</evidence>
<evidence type="ECO:0000256" key="3">
    <source>
        <dbReference type="ARBA" id="ARBA00007970"/>
    </source>
</evidence>
<keyword evidence="5 9" id="KW-0032">Aminotransferase</keyword>
<evidence type="ECO:0000256" key="6">
    <source>
        <dbReference type="ARBA" id="ARBA00022679"/>
    </source>
</evidence>
<dbReference type="InterPro" id="IPR050106">
    <property type="entry name" value="HistidinolP_aminotransfase"/>
</dbReference>
<dbReference type="InterPro" id="IPR015422">
    <property type="entry name" value="PyrdxlP-dep_Trfase_small"/>
</dbReference>
<comment type="similarity">
    <text evidence="3 9">Belongs to the class-II pyridoxal-phosphate-dependent aminotransferase family. Histidinol-phosphate aminotransferase subfamily.</text>
</comment>
<keyword evidence="6 9" id="KW-0808">Transferase</keyword>
<dbReference type="InterPro" id="IPR004839">
    <property type="entry name" value="Aminotransferase_I/II_large"/>
</dbReference>
<dbReference type="InterPro" id="IPR005861">
    <property type="entry name" value="HisP_aminotrans"/>
</dbReference>
<dbReference type="PANTHER" id="PTHR43643:SF3">
    <property type="entry name" value="HISTIDINOL-PHOSPHATE AMINOTRANSFERASE"/>
    <property type="match status" value="1"/>
</dbReference>
<evidence type="ECO:0000313" key="12">
    <source>
        <dbReference type="Proteomes" id="UP000281647"/>
    </source>
</evidence>
<dbReference type="RefSeq" id="WP_128625004.1">
    <property type="nucleotide sequence ID" value="NZ_ML133510.1"/>
</dbReference>
<keyword evidence="9" id="KW-0368">Histidine biosynthesis</keyword>
<gene>
    <name evidence="9" type="primary">hisC</name>
    <name evidence="11" type="ORF">EET67_11585</name>
</gene>
<dbReference type="NCBIfam" id="TIGR01141">
    <property type="entry name" value="hisC"/>
    <property type="match status" value="1"/>
</dbReference>
<keyword evidence="9" id="KW-0028">Amino-acid biosynthesis</keyword>
<dbReference type="SUPFAM" id="SSF53383">
    <property type="entry name" value="PLP-dependent transferases"/>
    <property type="match status" value="1"/>
</dbReference>
<dbReference type="UniPathway" id="UPA00031">
    <property type="reaction ID" value="UER00012"/>
</dbReference>
<dbReference type="Proteomes" id="UP000281647">
    <property type="component" value="Unassembled WGS sequence"/>
</dbReference>
<dbReference type="EMBL" id="RKST01000010">
    <property type="protein sequence ID" value="RUM97699.1"/>
    <property type="molecule type" value="Genomic_DNA"/>
</dbReference>
<dbReference type="GO" id="GO:0000105">
    <property type="term" value="P:L-histidine biosynthetic process"/>
    <property type="evidence" value="ECO:0007669"/>
    <property type="project" value="UniProtKB-UniRule"/>
</dbReference>
<evidence type="ECO:0000256" key="7">
    <source>
        <dbReference type="ARBA" id="ARBA00022898"/>
    </source>
</evidence>
<protein>
    <recommendedName>
        <fullName evidence="9">Histidinol-phosphate aminotransferase</fullName>
        <ecNumber evidence="9">2.6.1.9</ecNumber>
    </recommendedName>
    <alternativeName>
        <fullName evidence="9">Imidazole acetol-phosphate transaminase</fullName>
    </alternativeName>
</protein>
<evidence type="ECO:0000256" key="8">
    <source>
        <dbReference type="ARBA" id="ARBA00047481"/>
    </source>
</evidence>
<sequence>MTHANDTSRPQPKPGVMDIAAYVPGKSAAPAGVTVHKLSSNENPLGPSPAAIEAVREVAGKLEFYPDGSATRLREAIAETYGLNPANIVCSNGSDEIIGLLGSTYLRPGDEGIFTEHGFLVYRICIQAAGAVPVVAKETNETSNVDAILAAVTDKTRIVFLANPNNPTGTYLPFEEVRRLHEGLPKQVLLVIDAAYAEYVRRNDYEAGIELVSNSQNVVMTRTFSKIHGLGGARIGWAYAPSHIIDALNRVRGPFNVNAVAIAAGVAAMRDRAHVQKTQEHNEKWLAWLSEELPKLGLRVTPSVGNFVLIHFPEDEKHSAAAADDYLTERGYILRRVAGYGFPNALRMTVGTETANRGVIAALSEFLKS</sequence>
<keyword evidence="7 9" id="KW-0663">Pyridoxal phosphate</keyword>
<feature type="domain" description="Aminotransferase class I/classII large" evidence="10">
    <location>
        <begin position="35"/>
        <end position="362"/>
    </location>
</feature>
<evidence type="ECO:0000256" key="4">
    <source>
        <dbReference type="ARBA" id="ARBA00011738"/>
    </source>
</evidence>
<dbReference type="HAMAP" id="MF_01023">
    <property type="entry name" value="HisC_aminotrans_2"/>
    <property type="match status" value="1"/>
</dbReference>
<evidence type="ECO:0000259" key="10">
    <source>
        <dbReference type="Pfam" id="PF00155"/>
    </source>
</evidence>
<organism evidence="11 12">
    <name type="scientific">Borborobacter arsenicus</name>
    <dbReference type="NCBI Taxonomy" id="1851146"/>
    <lineage>
        <taxon>Bacteria</taxon>
        <taxon>Pseudomonadati</taxon>
        <taxon>Pseudomonadota</taxon>
        <taxon>Alphaproteobacteria</taxon>
        <taxon>Hyphomicrobiales</taxon>
        <taxon>Phyllobacteriaceae</taxon>
        <taxon>Borborobacter</taxon>
    </lineage>
</organism>
<feature type="modified residue" description="N6-(pyridoxal phosphate)lysine" evidence="9">
    <location>
        <position position="226"/>
    </location>
</feature>
<reference evidence="11 12" key="1">
    <citation type="submission" date="2018-11" db="EMBL/GenBank/DDBJ databases">
        <title>Pseudaminobacter arsenicus sp. nov., an arsenic-resistant bacterium isolated from arsenic-rich aquifers.</title>
        <authorList>
            <person name="Mu Y."/>
        </authorList>
    </citation>
    <scope>NUCLEOTIDE SEQUENCE [LARGE SCALE GENOMIC DNA]</scope>
    <source>
        <strain evidence="11 12">CB3</strain>
    </source>
</reference>
<dbReference type="OrthoDB" id="9809616at2"/>
<comment type="pathway">
    <text evidence="2 9">Amino-acid biosynthesis; L-histidine biosynthesis; L-histidine from 5-phospho-alpha-D-ribose 1-diphosphate: step 7/9.</text>
</comment>
<dbReference type="PANTHER" id="PTHR43643">
    <property type="entry name" value="HISTIDINOL-PHOSPHATE AMINOTRANSFERASE 2"/>
    <property type="match status" value="1"/>
</dbReference>
<comment type="subunit">
    <text evidence="4 9">Homodimer.</text>
</comment>
<dbReference type="CDD" id="cd00609">
    <property type="entry name" value="AAT_like"/>
    <property type="match status" value="1"/>
</dbReference>
<comment type="catalytic activity">
    <reaction evidence="8 9">
        <text>L-histidinol phosphate + 2-oxoglutarate = 3-(imidazol-4-yl)-2-oxopropyl phosphate + L-glutamate</text>
        <dbReference type="Rhea" id="RHEA:23744"/>
        <dbReference type="ChEBI" id="CHEBI:16810"/>
        <dbReference type="ChEBI" id="CHEBI:29985"/>
        <dbReference type="ChEBI" id="CHEBI:57766"/>
        <dbReference type="ChEBI" id="CHEBI:57980"/>
        <dbReference type="EC" id="2.6.1.9"/>
    </reaction>
</comment>
<dbReference type="Pfam" id="PF00155">
    <property type="entry name" value="Aminotran_1_2"/>
    <property type="match status" value="1"/>
</dbReference>
<dbReference type="InterPro" id="IPR015424">
    <property type="entry name" value="PyrdxlP-dep_Trfase"/>
</dbReference>
<name>A0A432V6D4_9HYPH</name>
<dbReference type="Gene3D" id="3.40.640.10">
    <property type="entry name" value="Type I PLP-dependent aspartate aminotransferase-like (Major domain)"/>
    <property type="match status" value="1"/>
</dbReference>